<keyword evidence="4" id="KW-1185">Reference proteome</keyword>
<feature type="coiled-coil region" evidence="1">
    <location>
        <begin position="129"/>
        <end position="156"/>
    </location>
</feature>
<dbReference type="EMBL" id="QGLF01000004">
    <property type="protein sequence ID" value="PWR19969.1"/>
    <property type="molecule type" value="Genomic_DNA"/>
</dbReference>
<evidence type="ECO:0000256" key="1">
    <source>
        <dbReference type="SAM" id="Coils"/>
    </source>
</evidence>
<evidence type="ECO:0000313" key="3">
    <source>
        <dbReference type="EMBL" id="PWR19969.1"/>
    </source>
</evidence>
<accession>A0A317DZ28</accession>
<feature type="region of interest" description="Disordered" evidence="2">
    <location>
        <begin position="1"/>
        <end position="20"/>
    </location>
</feature>
<organism evidence="3 4">
    <name type="scientific">Zavarzinia compransoris</name>
    <dbReference type="NCBI Taxonomy" id="1264899"/>
    <lineage>
        <taxon>Bacteria</taxon>
        <taxon>Pseudomonadati</taxon>
        <taxon>Pseudomonadota</taxon>
        <taxon>Alphaproteobacteria</taxon>
        <taxon>Rhodospirillales</taxon>
        <taxon>Zavarziniaceae</taxon>
        <taxon>Zavarzinia</taxon>
    </lineage>
</organism>
<gene>
    <name evidence="3" type="ORF">DKG75_16115</name>
</gene>
<evidence type="ECO:0008006" key="5">
    <source>
        <dbReference type="Google" id="ProtNLM"/>
    </source>
</evidence>
<keyword evidence="1" id="KW-0175">Coiled coil</keyword>
<dbReference type="Proteomes" id="UP000246077">
    <property type="component" value="Unassembled WGS sequence"/>
</dbReference>
<evidence type="ECO:0000256" key="2">
    <source>
        <dbReference type="SAM" id="MobiDB-lite"/>
    </source>
</evidence>
<protein>
    <recommendedName>
        <fullName evidence="5">DUF2130 domain-containing protein</fullName>
    </recommendedName>
</protein>
<dbReference type="InterPro" id="IPR019219">
    <property type="entry name" value="DUF2130"/>
</dbReference>
<dbReference type="OrthoDB" id="9765972at2"/>
<feature type="compositionally biased region" description="Polar residues" evidence="2">
    <location>
        <begin position="1"/>
        <end position="15"/>
    </location>
</feature>
<feature type="coiled-coil region" evidence="1">
    <location>
        <begin position="246"/>
        <end position="328"/>
    </location>
</feature>
<comment type="caution">
    <text evidence="3">The sequence shown here is derived from an EMBL/GenBank/DDBJ whole genome shotgun (WGS) entry which is preliminary data.</text>
</comment>
<name>A0A317DZ28_9PROT</name>
<dbReference type="AlphaFoldDB" id="A0A317DZ28"/>
<proteinExistence type="predicted"/>
<evidence type="ECO:0000313" key="4">
    <source>
        <dbReference type="Proteomes" id="UP000246077"/>
    </source>
</evidence>
<dbReference type="Pfam" id="PF09903">
    <property type="entry name" value="DUF2130"/>
    <property type="match status" value="1"/>
</dbReference>
<reference evidence="4" key="1">
    <citation type="submission" date="2018-05" db="EMBL/GenBank/DDBJ databases">
        <title>Zavarzinia sp. HR-AS.</title>
        <authorList>
            <person name="Lee Y."/>
            <person name="Jeon C.O."/>
        </authorList>
    </citation>
    <scope>NUCLEOTIDE SEQUENCE [LARGE SCALE GENOMIC DNA]</scope>
    <source>
        <strain evidence="4">DSM 1231</strain>
    </source>
</reference>
<dbReference type="RefSeq" id="WP_109922185.1">
    <property type="nucleotide sequence ID" value="NZ_QGLF01000004.1"/>
</dbReference>
<sequence>MMANPQTSVASTVRSSPVHHLHPVDDVCPVCEQAIPHDRADEVAERLQAREQAQSATITARLQEKFDTEKTEALERARLEADQKITEAREQARLAAELQSKALVDAAEAARVAAQDALQAKTVEAATEKADADAAKVALQGQLEQVQRESAAAIEKVKADAAAQEDAIRSEAARVATEAAASRLAEVEAQKVIAENAGETLKAELAQARLTSEQALADAQAKAAAREVEVRAEVSAAAEAAAQLQIGAAEQAKADAEARAAAAETTAKSLQESHEAQLNERLQEQREALEADKVAAVNAEKSATFEDRQKLANKVEELQRALEKKTAEELGEGAEINLFEALKAEFDGDRIVRVTKGQQGADILHTVIHSGQECGTIIYDSKNHNAWRNDFVTKLRSDQLSAQADHAVLSSSKFPAGARQLHIQDGVVIACPARVVALIQLVRAHLVQSHTLRTSNAERTQKTAALYSFITSQQCADSFARLDELAESLLDIQTKEVKAHENVWKQQGLAIRAAMKVQAELRNQIDSIIGTASAPESPQ</sequence>